<reference evidence="5" key="1">
    <citation type="submission" date="2020-09" db="EMBL/GenBank/DDBJ databases">
        <title>A novel bacterium of genus Paenibacillus, isolated from South China Sea.</title>
        <authorList>
            <person name="Huang H."/>
            <person name="Mo K."/>
            <person name="Hu Y."/>
        </authorList>
    </citation>
    <scope>NUCLEOTIDE SEQUENCE</scope>
    <source>
        <strain evidence="5">IB182363</strain>
    </source>
</reference>
<evidence type="ECO:0000256" key="3">
    <source>
        <dbReference type="ARBA" id="ARBA00023163"/>
    </source>
</evidence>
<dbReference type="CDD" id="cd01392">
    <property type="entry name" value="HTH_LacI"/>
    <property type="match status" value="1"/>
</dbReference>
<dbReference type="Gene3D" id="1.10.260.40">
    <property type="entry name" value="lambda repressor-like DNA-binding domains"/>
    <property type="match status" value="1"/>
</dbReference>
<comment type="caution">
    <text evidence="5">The sequence shown here is derived from an EMBL/GenBank/DDBJ whole genome shotgun (WGS) entry which is preliminary data.</text>
</comment>
<proteinExistence type="predicted"/>
<protein>
    <submittedName>
        <fullName evidence="5">LacI family DNA-binding transcriptional regulator</fullName>
    </submittedName>
</protein>
<dbReference type="Gene3D" id="3.40.50.2300">
    <property type="match status" value="2"/>
</dbReference>
<dbReference type="Pfam" id="PF00356">
    <property type="entry name" value="LacI"/>
    <property type="match status" value="1"/>
</dbReference>
<organism evidence="5 6">
    <name type="scientific">Paenibacillus oceani</name>
    <dbReference type="NCBI Taxonomy" id="2772510"/>
    <lineage>
        <taxon>Bacteria</taxon>
        <taxon>Bacillati</taxon>
        <taxon>Bacillota</taxon>
        <taxon>Bacilli</taxon>
        <taxon>Bacillales</taxon>
        <taxon>Paenibacillaceae</taxon>
        <taxon>Paenibacillus</taxon>
    </lineage>
</organism>
<keyword evidence="6" id="KW-1185">Reference proteome</keyword>
<dbReference type="AlphaFoldDB" id="A0A927C894"/>
<keyword evidence="3" id="KW-0804">Transcription</keyword>
<dbReference type="PROSITE" id="PS50932">
    <property type="entry name" value="HTH_LACI_2"/>
    <property type="match status" value="1"/>
</dbReference>
<dbReference type="RefSeq" id="WP_190927774.1">
    <property type="nucleotide sequence ID" value="NZ_JACXJA010000014.1"/>
</dbReference>
<sequence length="347" mass="38373">MSTIKDVAREAGVSISTVSFAINGTAPVAPETKKRIFETIERLNYQPNSAARGLVTRKSNNIGIFVPHPDSSIFTFSGNQLFANLLQGIGEVAGEKGYNLLLAWDRPDKEKPSKVIELARSGSVDGLLFLIPNHDHTIIDQLIEIKFPFVFMGNHYSDKPVDSVDIDNFQASYECASHLLKLGHKRIAFISPGPLDFLVSEDRYEGYSSALKDAYIEPDERLFYVGDDSKASGYRAMEHFFASGESPSAIVAGRDVQAVGILKYAKERGMDIPRDIAVVSFENSQLAEMYDITSYSTDLYVIGNNAAKMLFKLISRKKERQPQNVVIPSELFVRGSCGSVSRNDPLS</sequence>
<dbReference type="Pfam" id="PF13377">
    <property type="entry name" value="Peripla_BP_3"/>
    <property type="match status" value="1"/>
</dbReference>
<dbReference type="SUPFAM" id="SSF53822">
    <property type="entry name" value="Periplasmic binding protein-like I"/>
    <property type="match status" value="1"/>
</dbReference>
<evidence type="ECO:0000256" key="1">
    <source>
        <dbReference type="ARBA" id="ARBA00023015"/>
    </source>
</evidence>
<dbReference type="PANTHER" id="PTHR30146">
    <property type="entry name" value="LACI-RELATED TRANSCRIPTIONAL REPRESSOR"/>
    <property type="match status" value="1"/>
</dbReference>
<keyword evidence="2 5" id="KW-0238">DNA-binding</keyword>
<accession>A0A927C894</accession>
<evidence type="ECO:0000313" key="5">
    <source>
        <dbReference type="EMBL" id="MBD2862674.1"/>
    </source>
</evidence>
<dbReference type="InterPro" id="IPR000843">
    <property type="entry name" value="HTH_LacI"/>
</dbReference>
<dbReference type="PANTHER" id="PTHR30146:SF109">
    <property type="entry name" value="HTH-TYPE TRANSCRIPTIONAL REGULATOR GALS"/>
    <property type="match status" value="1"/>
</dbReference>
<dbReference type="GO" id="GO:0003700">
    <property type="term" value="F:DNA-binding transcription factor activity"/>
    <property type="evidence" value="ECO:0007669"/>
    <property type="project" value="TreeGrafter"/>
</dbReference>
<dbReference type="Proteomes" id="UP000639396">
    <property type="component" value="Unassembled WGS sequence"/>
</dbReference>
<evidence type="ECO:0000256" key="2">
    <source>
        <dbReference type="ARBA" id="ARBA00023125"/>
    </source>
</evidence>
<dbReference type="CDD" id="cd06294">
    <property type="entry name" value="PBP1_MalR-like"/>
    <property type="match status" value="1"/>
</dbReference>
<gene>
    <name evidence="5" type="ORF">IDH45_11840</name>
</gene>
<dbReference type="PRINTS" id="PR00036">
    <property type="entry name" value="HTHLACI"/>
</dbReference>
<dbReference type="InterPro" id="IPR046335">
    <property type="entry name" value="LacI/GalR-like_sensor"/>
</dbReference>
<evidence type="ECO:0000259" key="4">
    <source>
        <dbReference type="PROSITE" id="PS50932"/>
    </source>
</evidence>
<dbReference type="InterPro" id="IPR010982">
    <property type="entry name" value="Lambda_DNA-bd_dom_sf"/>
</dbReference>
<dbReference type="SMART" id="SM00354">
    <property type="entry name" value="HTH_LACI"/>
    <property type="match status" value="1"/>
</dbReference>
<keyword evidence="1" id="KW-0805">Transcription regulation</keyword>
<dbReference type="InterPro" id="IPR028082">
    <property type="entry name" value="Peripla_BP_I"/>
</dbReference>
<dbReference type="PROSITE" id="PS00356">
    <property type="entry name" value="HTH_LACI_1"/>
    <property type="match status" value="1"/>
</dbReference>
<evidence type="ECO:0000313" key="6">
    <source>
        <dbReference type="Proteomes" id="UP000639396"/>
    </source>
</evidence>
<feature type="domain" description="HTH lacI-type" evidence="4">
    <location>
        <begin position="2"/>
        <end position="56"/>
    </location>
</feature>
<name>A0A927C894_9BACL</name>
<dbReference type="GO" id="GO:0000976">
    <property type="term" value="F:transcription cis-regulatory region binding"/>
    <property type="evidence" value="ECO:0007669"/>
    <property type="project" value="TreeGrafter"/>
</dbReference>
<dbReference type="EMBL" id="JACXJA010000014">
    <property type="protein sequence ID" value="MBD2862674.1"/>
    <property type="molecule type" value="Genomic_DNA"/>
</dbReference>
<dbReference type="SUPFAM" id="SSF47413">
    <property type="entry name" value="lambda repressor-like DNA-binding domains"/>
    <property type="match status" value="1"/>
</dbReference>